<comment type="caution">
    <text evidence="1">The sequence shown here is derived from an EMBL/GenBank/DDBJ whole genome shotgun (WGS) entry which is preliminary data.</text>
</comment>
<reference evidence="1 2" key="1">
    <citation type="submission" date="2024-04" db="EMBL/GenBank/DDBJ databases">
        <authorList>
            <person name="Rising A."/>
            <person name="Reimegard J."/>
            <person name="Sonavane S."/>
            <person name="Akerstrom W."/>
            <person name="Nylinder S."/>
            <person name="Hedman E."/>
            <person name="Kallberg Y."/>
        </authorList>
    </citation>
    <scope>NUCLEOTIDE SEQUENCE [LARGE SCALE GENOMIC DNA]</scope>
</reference>
<dbReference type="EMBL" id="CAXIEN010000247">
    <property type="protein sequence ID" value="CAL1289352.1"/>
    <property type="molecule type" value="Genomic_DNA"/>
</dbReference>
<accession>A0AAV2B0E1</accession>
<name>A0AAV2B0E1_9ARAC</name>
<evidence type="ECO:0000313" key="1">
    <source>
        <dbReference type="EMBL" id="CAL1289352.1"/>
    </source>
</evidence>
<protein>
    <submittedName>
        <fullName evidence="1">Uncharacterized protein</fullName>
    </submittedName>
</protein>
<gene>
    <name evidence="1" type="ORF">LARSCL_LOCUS15884</name>
</gene>
<proteinExistence type="predicted"/>
<evidence type="ECO:0000313" key="2">
    <source>
        <dbReference type="Proteomes" id="UP001497382"/>
    </source>
</evidence>
<dbReference type="AlphaFoldDB" id="A0AAV2B0E1"/>
<dbReference type="Proteomes" id="UP001497382">
    <property type="component" value="Unassembled WGS sequence"/>
</dbReference>
<sequence length="38" mass="4399">MIYLISLKKHQARAAPTEKNKISSFLLNGENRACPEYY</sequence>
<organism evidence="1 2">
    <name type="scientific">Larinioides sclopetarius</name>
    <dbReference type="NCBI Taxonomy" id="280406"/>
    <lineage>
        <taxon>Eukaryota</taxon>
        <taxon>Metazoa</taxon>
        <taxon>Ecdysozoa</taxon>
        <taxon>Arthropoda</taxon>
        <taxon>Chelicerata</taxon>
        <taxon>Arachnida</taxon>
        <taxon>Araneae</taxon>
        <taxon>Araneomorphae</taxon>
        <taxon>Entelegynae</taxon>
        <taxon>Araneoidea</taxon>
        <taxon>Araneidae</taxon>
        <taxon>Larinioides</taxon>
    </lineage>
</organism>
<keyword evidence="2" id="KW-1185">Reference proteome</keyword>